<dbReference type="EMBL" id="JOKN01000049">
    <property type="protein sequence ID" value="KEQ55902.1"/>
    <property type="molecule type" value="Genomic_DNA"/>
</dbReference>
<keyword evidence="2" id="KW-1185">Reference proteome</keyword>
<evidence type="ECO:0000313" key="2">
    <source>
        <dbReference type="Proteomes" id="UP000028059"/>
    </source>
</evidence>
<evidence type="ECO:0000313" key="1">
    <source>
        <dbReference type="EMBL" id="KEQ55902.1"/>
    </source>
</evidence>
<accession>A0A081RL29</accession>
<organism evidence="1 2">
    <name type="scientific">Marine Group I thaumarchaeote SCGC AAA799-N04</name>
    <dbReference type="NCBI Taxonomy" id="1502293"/>
    <lineage>
        <taxon>Archaea</taxon>
        <taxon>Nitrososphaerota</taxon>
        <taxon>Marine Group I</taxon>
    </lineage>
</organism>
<dbReference type="Gene3D" id="1.10.10.10">
    <property type="entry name" value="Winged helix-like DNA-binding domain superfamily/Winged helix DNA-binding domain"/>
    <property type="match status" value="1"/>
</dbReference>
<dbReference type="Proteomes" id="UP000028059">
    <property type="component" value="Unassembled WGS sequence"/>
</dbReference>
<dbReference type="InterPro" id="IPR036390">
    <property type="entry name" value="WH_DNA-bd_sf"/>
</dbReference>
<dbReference type="InterPro" id="IPR036388">
    <property type="entry name" value="WH-like_DNA-bd_sf"/>
</dbReference>
<sequence>MVYMTKKTDYSLETILSPEELNGLKPRERSRYVQNLILNILSKNQDLTLSEIMEKTGLSRVTVSRHLDSLVSSQQVLKKERGMGRIHIGFYKLAGSVAKKEEFRSKKDDSLFFNFFVLDNGDSNSICIQQKEEDEYRNSKVKGAITIPFDDIKSFITYLNTYSARVVDK</sequence>
<dbReference type="CDD" id="cd00090">
    <property type="entry name" value="HTH_ARSR"/>
    <property type="match status" value="1"/>
</dbReference>
<name>A0A081RL29_9ARCH</name>
<comment type="caution">
    <text evidence="1">The sequence shown here is derived from an EMBL/GenBank/DDBJ whole genome shotgun (WGS) entry which is preliminary data.</text>
</comment>
<proteinExistence type="predicted"/>
<reference evidence="1 2" key="1">
    <citation type="submission" date="2014-06" db="EMBL/GenBank/DDBJ databases">
        <authorList>
            <person name="Ngugi D.K."/>
            <person name="Blom J."/>
            <person name="Alam I."/>
            <person name="Rashid M."/>
            <person name="Ba Alawi W."/>
            <person name="Zhang G."/>
            <person name="Hikmawan T."/>
            <person name="Guan Y."/>
            <person name="Antunes A."/>
            <person name="Siam R."/>
            <person name="ElDorry H."/>
            <person name="Bajic V."/>
            <person name="Stingl U."/>
        </authorList>
    </citation>
    <scope>NUCLEOTIDE SEQUENCE [LARGE SCALE GENOMIC DNA]</scope>
    <source>
        <strain evidence="1">SCGC AAA799-N04</strain>
    </source>
</reference>
<gene>
    <name evidence="1" type="ORF">AAA799N04_01697</name>
</gene>
<dbReference type="InterPro" id="IPR011991">
    <property type="entry name" value="ArsR-like_HTH"/>
</dbReference>
<protein>
    <submittedName>
        <fullName evidence="1">Integrase catalytic subunit protein</fullName>
    </submittedName>
</protein>
<dbReference type="Pfam" id="PF13412">
    <property type="entry name" value="HTH_24"/>
    <property type="match status" value="1"/>
</dbReference>
<dbReference type="AlphaFoldDB" id="A0A081RL29"/>
<dbReference type="SUPFAM" id="SSF46785">
    <property type="entry name" value="Winged helix' DNA-binding domain"/>
    <property type="match status" value="1"/>
</dbReference>